<evidence type="ECO:0000256" key="1">
    <source>
        <dbReference type="SAM" id="MobiDB-lite"/>
    </source>
</evidence>
<evidence type="ECO:0000313" key="3">
    <source>
        <dbReference type="Proteomes" id="UP001597405"/>
    </source>
</evidence>
<organism evidence="2 3">
    <name type="scientific">Mesorhizobium newzealandense</name>
    <dbReference type="NCBI Taxonomy" id="1300302"/>
    <lineage>
        <taxon>Bacteria</taxon>
        <taxon>Pseudomonadati</taxon>
        <taxon>Pseudomonadota</taxon>
        <taxon>Alphaproteobacteria</taxon>
        <taxon>Hyphomicrobiales</taxon>
        <taxon>Phyllobacteriaceae</taxon>
        <taxon>Mesorhizobium</taxon>
    </lineage>
</organism>
<dbReference type="Proteomes" id="UP001597405">
    <property type="component" value="Unassembled WGS sequence"/>
</dbReference>
<reference evidence="3" key="1">
    <citation type="journal article" date="2019" name="Int. J. Syst. Evol. Microbiol.">
        <title>The Global Catalogue of Microorganisms (GCM) 10K type strain sequencing project: providing services to taxonomists for standard genome sequencing and annotation.</title>
        <authorList>
            <consortium name="The Broad Institute Genomics Platform"/>
            <consortium name="The Broad Institute Genome Sequencing Center for Infectious Disease"/>
            <person name="Wu L."/>
            <person name="Ma J."/>
        </authorList>
    </citation>
    <scope>NUCLEOTIDE SEQUENCE [LARGE SCALE GENOMIC DNA]</scope>
    <source>
        <strain evidence="3">CGMCC 1.16225</strain>
    </source>
</reference>
<feature type="region of interest" description="Disordered" evidence="1">
    <location>
        <begin position="1"/>
        <end position="46"/>
    </location>
</feature>
<accession>A0ABW4UP08</accession>
<feature type="compositionally biased region" description="Low complexity" evidence="1">
    <location>
        <begin position="1"/>
        <end position="15"/>
    </location>
</feature>
<gene>
    <name evidence="2" type="ORF">ACFSOZ_36800</name>
</gene>
<dbReference type="EMBL" id="JBHUGZ010000030">
    <property type="protein sequence ID" value="MFD1987982.1"/>
    <property type="molecule type" value="Genomic_DNA"/>
</dbReference>
<feature type="compositionally biased region" description="Basic and acidic residues" evidence="1">
    <location>
        <begin position="31"/>
        <end position="40"/>
    </location>
</feature>
<evidence type="ECO:0000313" key="2">
    <source>
        <dbReference type="EMBL" id="MFD1987982.1"/>
    </source>
</evidence>
<protein>
    <submittedName>
        <fullName evidence="2">Uncharacterized protein</fullName>
    </submittedName>
</protein>
<keyword evidence="3" id="KW-1185">Reference proteome</keyword>
<name>A0ABW4UP08_9HYPH</name>
<sequence>MTTAPPKVKSPAAASGQAFGQWSTGGGSNRRYQDTAEHPDQQAVPAPVLSSVRMARGHLMNAVFRLDDEGYSCRLLNSLNDGTATLLAEWHGRRRPSIEEVPDYFVQAAIEWRALRDRRRA</sequence>
<dbReference type="RefSeq" id="WP_379106448.1">
    <property type="nucleotide sequence ID" value="NZ_JBHUGZ010000030.1"/>
</dbReference>
<comment type="caution">
    <text evidence="2">The sequence shown here is derived from an EMBL/GenBank/DDBJ whole genome shotgun (WGS) entry which is preliminary data.</text>
</comment>
<proteinExistence type="predicted"/>